<organism evidence="4 5">
    <name type="scientific">Nibrella saemangeumensis</name>
    <dbReference type="NCBI Taxonomy" id="1084526"/>
    <lineage>
        <taxon>Bacteria</taxon>
        <taxon>Pseudomonadati</taxon>
        <taxon>Bacteroidota</taxon>
        <taxon>Cytophagia</taxon>
        <taxon>Cytophagales</taxon>
        <taxon>Spirosomataceae</taxon>
        <taxon>Nibrella</taxon>
    </lineage>
</organism>
<keyword evidence="5" id="KW-1185">Reference proteome</keyword>
<dbReference type="Gene3D" id="3.60.40.10">
    <property type="entry name" value="PPM-type phosphatase domain"/>
    <property type="match status" value="1"/>
</dbReference>
<comment type="caution">
    <text evidence="4">The sequence shown here is derived from an EMBL/GenBank/DDBJ whole genome shotgun (WGS) entry which is preliminary data.</text>
</comment>
<dbReference type="PROSITE" id="PS51746">
    <property type="entry name" value="PPM_2"/>
    <property type="match status" value="1"/>
</dbReference>
<dbReference type="InterPro" id="IPR001932">
    <property type="entry name" value="PPM-type_phosphatase-like_dom"/>
</dbReference>
<dbReference type="InterPro" id="IPR036457">
    <property type="entry name" value="PPM-type-like_dom_sf"/>
</dbReference>
<feature type="compositionally biased region" description="Basic residues" evidence="1">
    <location>
        <begin position="292"/>
        <end position="302"/>
    </location>
</feature>
<dbReference type="InterPro" id="IPR011050">
    <property type="entry name" value="Pectin_lyase_fold/virulence"/>
</dbReference>
<dbReference type="SUPFAM" id="SSF81606">
    <property type="entry name" value="PP2C-like"/>
    <property type="match status" value="1"/>
</dbReference>
<keyword evidence="2" id="KW-0472">Membrane</keyword>
<dbReference type="InterPro" id="IPR015655">
    <property type="entry name" value="PP2C"/>
</dbReference>
<evidence type="ECO:0000256" key="1">
    <source>
        <dbReference type="SAM" id="MobiDB-lite"/>
    </source>
</evidence>
<gene>
    <name evidence="4" type="ORF">GCM10023189_23080</name>
</gene>
<sequence>MSGMADNFFGLTDTGRVRDNNEDAFIAQPIGNGRYILACVIDGVGGYAGGEVAAAITRQSILDDFTTVPGDWVAQMRRAFITANQKVYAEKLQVREYDSMACVLTMAVVDVENNLFHYAHVGDTRLYLLRDDTLVKVTKDHSFVGFLEDTGRLTEEAAMNHPKRNEINKAIGFGGEINTQEEYIETGQSPFLPGDMLLLCSDGLSDLVNKSEMTAILRANRSLAEKCTKLVAAANAKGGKDNITVVLVCNDKAPLLQEATRPAEVVKKNEEPPAAAAPIIPPVKETGTTPKSKPRSQPKPKSSRGIITILSLLCLAFLGTTLYLLWQNVQNEQTQKKSDQPAPDPQQIKLQQAINTFTGDTLYLADTTYAQPIRLTSMLRIDRDSLYIKAPGNILLTGDSTYSEPAIRLSAQCRYIVLDNLTLEGFQVGISAPNSALHLKNVRFRNCQVPVQTQFLFSDNQYVNGPLPVTLFRTDSVPVVSSKVVKKK</sequence>
<protein>
    <recommendedName>
        <fullName evidence="3">PPM-type phosphatase domain-containing protein</fullName>
    </recommendedName>
</protein>
<evidence type="ECO:0000259" key="3">
    <source>
        <dbReference type="PROSITE" id="PS51746"/>
    </source>
</evidence>
<evidence type="ECO:0000256" key="2">
    <source>
        <dbReference type="SAM" id="Phobius"/>
    </source>
</evidence>
<keyword evidence="2" id="KW-1133">Transmembrane helix</keyword>
<accession>A0ABP8MSQ4</accession>
<name>A0ABP8MSQ4_9BACT</name>
<dbReference type="PANTHER" id="PTHR47992">
    <property type="entry name" value="PROTEIN PHOSPHATASE"/>
    <property type="match status" value="1"/>
</dbReference>
<dbReference type="CDD" id="cd00143">
    <property type="entry name" value="PP2Cc"/>
    <property type="match status" value="1"/>
</dbReference>
<feature type="transmembrane region" description="Helical" evidence="2">
    <location>
        <begin position="305"/>
        <end position="326"/>
    </location>
</feature>
<evidence type="ECO:0000313" key="4">
    <source>
        <dbReference type="EMBL" id="GAA4455322.1"/>
    </source>
</evidence>
<dbReference type="Pfam" id="PF13672">
    <property type="entry name" value="PP2C_2"/>
    <property type="match status" value="1"/>
</dbReference>
<proteinExistence type="predicted"/>
<feature type="region of interest" description="Disordered" evidence="1">
    <location>
        <begin position="264"/>
        <end position="302"/>
    </location>
</feature>
<dbReference type="Proteomes" id="UP001501175">
    <property type="component" value="Unassembled WGS sequence"/>
</dbReference>
<dbReference type="EMBL" id="BAABHD010000024">
    <property type="protein sequence ID" value="GAA4455322.1"/>
    <property type="molecule type" value="Genomic_DNA"/>
</dbReference>
<dbReference type="SMART" id="SM00331">
    <property type="entry name" value="PP2C_SIG"/>
    <property type="match status" value="1"/>
</dbReference>
<dbReference type="SUPFAM" id="SSF51126">
    <property type="entry name" value="Pectin lyase-like"/>
    <property type="match status" value="1"/>
</dbReference>
<dbReference type="SMART" id="SM00332">
    <property type="entry name" value="PP2Cc"/>
    <property type="match status" value="1"/>
</dbReference>
<reference evidence="5" key="1">
    <citation type="journal article" date="2019" name="Int. J. Syst. Evol. Microbiol.">
        <title>The Global Catalogue of Microorganisms (GCM) 10K type strain sequencing project: providing services to taxonomists for standard genome sequencing and annotation.</title>
        <authorList>
            <consortium name="The Broad Institute Genomics Platform"/>
            <consortium name="The Broad Institute Genome Sequencing Center for Infectious Disease"/>
            <person name="Wu L."/>
            <person name="Ma J."/>
        </authorList>
    </citation>
    <scope>NUCLEOTIDE SEQUENCE [LARGE SCALE GENOMIC DNA]</scope>
    <source>
        <strain evidence="5">JCM 17927</strain>
    </source>
</reference>
<keyword evidence="2" id="KW-0812">Transmembrane</keyword>
<feature type="domain" description="PPM-type phosphatase" evidence="3">
    <location>
        <begin position="8"/>
        <end position="250"/>
    </location>
</feature>
<evidence type="ECO:0000313" key="5">
    <source>
        <dbReference type="Proteomes" id="UP001501175"/>
    </source>
</evidence>